<proteinExistence type="predicted"/>
<accession>A0A6B8VSN5</accession>
<reference evidence="4" key="1">
    <citation type="submission" date="2019-11" db="EMBL/GenBank/DDBJ databases">
        <title>Complete genome sequence of Corynebacterium kalinowskii 1959, a novel Corynebacterium species isolated from soil of a small paddock in Vilsendorf, Germany.</title>
        <authorList>
            <person name="Schaffert L."/>
            <person name="Ruwe M."/>
            <person name="Milse J."/>
            <person name="Hanuschka K."/>
            <person name="Ortseifen V."/>
            <person name="Droste J."/>
            <person name="Brandt D."/>
            <person name="Schlueter L."/>
            <person name="Kutter Y."/>
            <person name="Vinke S."/>
            <person name="Viehoefer P."/>
            <person name="Jacob L."/>
            <person name="Luebke N.-C."/>
            <person name="Schulte-Berndt E."/>
            <person name="Hain C."/>
            <person name="Linder M."/>
            <person name="Schmidt P."/>
            <person name="Wollenschlaeger L."/>
            <person name="Luttermann T."/>
            <person name="Thieme E."/>
            <person name="Hassa J."/>
            <person name="Haak M."/>
            <person name="Wittchen M."/>
            <person name="Mentz A."/>
            <person name="Persicke M."/>
            <person name="Busche T."/>
            <person name="Ruckert C."/>
        </authorList>
    </citation>
    <scope>NUCLEOTIDE SEQUENCE [LARGE SCALE GENOMIC DNA]</scope>
    <source>
        <strain evidence="4">1959</strain>
    </source>
</reference>
<gene>
    <name evidence="3" type="ORF">CKALI_10280</name>
</gene>
<keyword evidence="4" id="KW-1185">Reference proteome</keyword>
<dbReference type="AlphaFoldDB" id="A0A6B8VSN5"/>
<feature type="transmembrane region" description="Helical" evidence="1">
    <location>
        <begin position="110"/>
        <end position="131"/>
    </location>
</feature>
<evidence type="ECO:0000256" key="2">
    <source>
        <dbReference type="SAM" id="SignalP"/>
    </source>
</evidence>
<feature type="signal peptide" evidence="2">
    <location>
        <begin position="1"/>
        <end position="32"/>
    </location>
</feature>
<dbReference type="EMBL" id="CP046452">
    <property type="protein sequence ID" value="QGU02911.1"/>
    <property type="molecule type" value="Genomic_DNA"/>
</dbReference>
<name>A0A6B8VSN5_9CORY</name>
<sequence>MSTSKISHLVEHPALPLIAGATALCGCFAVAAADPTTPGGMIPECPTKAILGINCPGCGTARMIYSVMNLHFLDAIRYNVVALVLFALVGWSWFAWLARTFGKHVPDWMNWRYAGEWVVGVFIAWFIIRLLPFEPFVSLQV</sequence>
<evidence type="ECO:0000313" key="3">
    <source>
        <dbReference type="EMBL" id="QGU02911.1"/>
    </source>
</evidence>
<evidence type="ECO:0008006" key="5">
    <source>
        <dbReference type="Google" id="ProtNLM"/>
    </source>
</evidence>
<feature type="transmembrane region" description="Helical" evidence="1">
    <location>
        <begin position="76"/>
        <end position="98"/>
    </location>
</feature>
<dbReference type="Pfam" id="PF10825">
    <property type="entry name" value="DUF2752"/>
    <property type="match status" value="1"/>
</dbReference>
<organism evidence="3 4">
    <name type="scientific">Corynebacterium kalinowskii</name>
    <dbReference type="NCBI Taxonomy" id="2675216"/>
    <lineage>
        <taxon>Bacteria</taxon>
        <taxon>Bacillati</taxon>
        <taxon>Actinomycetota</taxon>
        <taxon>Actinomycetes</taxon>
        <taxon>Mycobacteriales</taxon>
        <taxon>Corynebacteriaceae</taxon>
        <taxon>Corynebacterium</taxon>
    </lineage>
</organism>
<keyword evidence="2" id="KW-0732">Signal</keyword>
<keyword evidence="1" id="KW-1133">Transmembrane helix</keyword>
<evidence type="ECO:0000313" key="4">
    <source>
        <dbReference type="Proteomes" id="UP000427071"/>
    </source>
</evidence>
<dbReference type="PROSITE" id="PS51257">
    <property type="entry name" value="PROKAR_LIPOPROTEIN"/>
    <property type="match status" value="1"/>
</dbReference>
<dbReference type="RefSeq" id="WP_156193250.1">
    <property type="nucleotide sequence ID" value="NZ_CP046452.1"/>
</dbReference>
<dbReference type="Proteomes" id="UP000427071">
    <property type="component" value="Chromosome"/>
</dbReference>
<keyword evidence="1" id="KW-0472">Membrane</keyword>
<dbReference type="KEGG" id="ckw:CKALI_10280"/>
<protein>
    <recommendedName>
        <fullName evidence="5">DUF2752 domain-containing protein</fullName>
    </recommendedName>
</protein>
<evidence type="ECO:0000256" key="1">
    <source>
        <dbReference type="SAM" id="Phobius"/>
    </source>
</evidence>
<feature type="chain" id="PRO_5039489212" description="DUF2752 domain-containing protein" evidence="2">
    <location>
        <begin position="33"/>
        <end position="141"/>
    </location>
</feature>
<keyword evidence="1" id="KW-0812">Transmembrane</keyword>
<dbReference type="InterPro" id="IPR021215">
    <property type="entry name" value="DUF2752"/>
</dbReference>